<dbReference type="InterPro" id="IPR050469">
    <property type="entry name" value="Diguanylate_Cyclase"/>
</dbReference>
<dbReference type="EC" id="2.7.7.65" evidence="2"/>
<evidence type="ECO:0000259" key="4">
    <source>
        <dbReference type="PROSITE" id="PS50887"/>
    </source>
</evidence>
<dbReference type="RefSeq" id="WP_052093888.1">
    <property type="nucleotide sequence ID" value="NZ_JQEC01000045.1"/>
</dbReference>
<evidence type="ECO:0000256" key="2">
    <source>
        <dbReference type="ARBA" id="ARBA00012528"/>
    </source>
</evidence>
<dbReference type="FunFam" id="3.30.70.270:FF:000001">
    <property type="entry name" value="Diguanylate cyclase domain protein"/>
    <property type="match status" value="1"/>
</dbReference>
<dbReference type="SMART" id="SM00267">
    <property type="entry name" value="GGDEF"/>
    <property type="match status" value="1"/>
</dbReference>
<reference evidence="5 6" key="1">
    <citation type="submission" date="2014-08" db="EMBL/GenBank/DDBJ databases">
        <title>Genomic and Phenotypic Diversity of Colwellia psychrerythraea strains from Disparate Marine Basins.</title>
        <authorList>
            <person name="Techtmann S.M."/>
            <person name="Stelling S.C."/>
            <person name="Utturkar S.M."/>
            <person name="Alshibli N."/>
            <person name="Harris A."/>
            <person name="Brown S.D."/>
            <person name="Hazen T.C."/>
        </authorList>
    </citation>
    <scope>NUCLEOTIDE SEQUENCE [LARGE SCALE GENOMIC DNA]</scope>
    <source>
        <strain evidence="5 6">GAB14E</strain>
    </source>
</reference>
<dbReference type="GO" id="GO:0052621">
    <property type="term" value="F:diguanylate cyclase activity"/>
    <property type="evidence" value="ECO:0007669"/>
    <property type="project" value="UniProtKB-EC"/>
</dbReference>
<dbReference type="Gene3D" id="3.30.70.270">
    <property type="match status" value="1"/>
</dbReference>
<dbReference type="InterPro" id="IPR000160">
    <property type="entry name" value="GGDEF_dom"/>
</dbReference>
<dbReference type="PATRIC" id="fig|28229.3.peg.3407"/>
<comment type="catalytic activity">
    <reaction evidence="3">
        <text>2 GTP = 3',3'-c-di-GMP + 2 diphosphate</text>
        <dbReference type="Rhea" id="RHEA:24898"/>
        <dbReference type="ChEBI" id="CHEBI:33019"/>
        <dbReference type="ChEBI" id="CHEBI:37565"/>
        <dbReference type="ChEBI" id="CHEBI:58805"/>
        <dbReference type="EC" id="2.7.7.65"/>
    </reaction>
</comment>
<evidence type="ECO:0000256" key="3">
    <source>
        <dbReference type="ARBA" id="ARBA00034247"/>
    </source>
</evidence>
<name>A0A099KM46_COLPS</name>
<dbReference type="Proteomes" id="UP000029868">
    <property type="component" value="Unassembled WGS sequence"/>
</dbReference>
<dbReference type="SUPFAM" id="SSF55073">
    <property type="entry name" value="Nucleotide cyclase"/>
    <property type="match status" value="1"/>
</dbReference>
<evidence type="ECO:0000256" key="1">
    <source>
        <dbReference type="ARBA" id="ARBA00001946"/>
    </source>
</evidence>
<dbReference type="Pfam" id="PF00990">
    <property type="entry name" value="GGDEF"/>
    <property type="match status" value="1"/>
</dbReference>
<dbReference type="InterPro" id="IPR035965">
    <property type="entry name" value="PAS-like_dom_sf"/>
</dbReference>
<dbReference type="CDD" id="cd01949">
    <property type="entry name" value="GGDEF"/>
    <property type="match status" value="1"/>
</dbReference>
<evidence type="ECO:0000313" key="6">
    <source>
        <dbReference type="Proteomes" id="UP000029868"/>
    </source>
</evidence>
<dbReference type="Gene3D" id="3.30.450.20">
    <property type="entry name" value="PAS domain"/>
    <property type="match status" value="1"/>
</dbReference>
<dbReference type="PANTHER" id="PTHR45138:SF9">
    <property type="entry name" value="DIGUANYLATE CYCLASE DGCM-RELATED"/>
    <property type="match status" value="1"/>
</dbReference>
<feature type="domain" description="GGDEF" evidence="4">
    <location>
        <begin position="198"/>
        <end position="331"/>
    </location>
</feature>
<dbReference type="AlphaFoldDB" id="A0A099KM46"/>
<sequence length="338" mass="38235">MFDLNALLTQKCSTESTLTESMLKQINCQIANQLNTGVLVVDAGFNIVLWNRFLQVHTDNIVDNIIGQSIFSAFPELPERWLSRKLTSVLQLNTPSFCSWEQRHHLFELPHTRPITTDSEFMAQNCTFLPIIIENNSKHICILIEDVTDVCHYQGQLQKALDEVAQLSRIDGLTQIYNRRHWQESLAQEYAKARRHDKKLSLIMLDLDYFKLLNDNYGHQCGDMVLIEVSALISSLLRVEDLFGRYGGEEFAIILPETNLAGAKELAQRICDKIATTLLNYNAEIIKVTVSLGVTQLNGAEANYEELITKADEALYQAKALGRNQVCSAICAKTLVID</sequence>
<dbReference type="PANTHER" id="PTHR45138">
    <property type="entry name" value="REGULATORY COMPONENTS OF SENSORY TRANSDUCTION SYSTEM"/>
    <property type="match status" value="1"/>
</dbReference>
<dbReference type="PROSITE" id="PS50887">
    <property type="entry name" value="GGDEF"/>
    <property type="match status" value="1"/>
</dbReference>
<dbReference type="InterPro" id="IPR029787">
    <property type="entry name" value="Nucleotide_cyclase"/>
</dbReference>
<evidence type="ECO:0000313" key="5">
    <source>
        <dbReference type="EMBL" id="KGJ90683.1"/>
    </source>
</evidence>
<comment type="cofactor">
    <cofactor evidence="1">
        <name>Mg(2+)</name>
        <dbReference type="ChEBI" id="CHEBI:18420"/>
    </cofactor>
</comment>
<dbReference type="InterPro" id="IPR043128">
    <property type="entry name" value="Rev_trsase/Diguanyl_cyclase"/>
</dbReference>
<accession>A0A099KM46</accession>
<dbReference type="EMBL" id="JQEC01000045">
    <property type="protein sequence ID" value="KGJ90683.1"/>
    <property type="molecule type" value="Genomic_DNA"/>
</dbReference>
<protein>
    <recommendedName>
        <fullName evidence="2">diguanylate cyclase</fullName>
        <ecNumber evidence="2">2.7.7.65</ecNumber>
    </recommendedName>
</protein>
<gene>
    <name evidence="5" type="ORF">GAB14E_3489</name>
</gene>
<comment type="caution">
    <text evidence="5">The sequence shown here is derived from an EMBL/GenBank/DDBJ whole genome shotgun (WGS) entry which is preliminary data.</text>
</comment>
<dbReference type="SUPFAM" id="SSF55785">
    <property type="entry name" value="PYP-like sensor domain (PAS domain)"/>
    <property type="match status" value="1"/>
</dbReference>
<organism evidence="5 6">
    <name type="scientific">Colwellia psychrerythraea</name>
    <name type="common">Vibrio psychroerythus</name>
    <dbReference type="NCBI Taxonomy" id="28229"/>
    <lineage>
        <taxon>Bacteria</taxon>
        <taxon>Pseudomonadati</taxon>
        <taxon>Pseudomonadota</taxon>
        <taxon>Gammaproteobacteria</taxon>
        <taxon>Alteromonadales</taxon>
        <taxon>Colwelliaceae</taxon>
        <taxon>Colwellia</taxon>
    </lineage>
</organism>
<proteinExistence type="predicted"/>
<dbReference type="NCBIfam" id="TIGR00254">
    <property type="entry name" value="GGDEF"/>
    <property type="match status" value="1"/>
</dbReference>